<dbReference type="RefSeq" id="WP_139214555.1">
    <property type="nucleotide sequence ID" value="NZ_FOHW01000034.1"/>
</dbReference>
<accession>A0A1I0I9B5</accession>
<evidence type="ECO:0000259" key="2">
    <source>
        <dbReference type="Pfam" id="PF00009"/>
    </source>
</evidence>
<dbReference type="InterPro" id="IPR000795">
    <property type="entry name" value="T_Tr_GTP-bd_dom"/>
</dbReference>
<dbReference type="GO" id="GO:0005525">
    <property type="term" value="F:GTP binding"/>
    <property type="evidence" value="ECO:0007669"/>
    <property type="project" value="InterPro"/>
</dbReference>
<feature type="signal peptide" evidence="1">
    <location>
        <begin position="1"/>
        <end position="22"/>
    </location>
</feature>
<evidence type="ECO:0000256" key="1">
    <source>
        <dbReference type="SAM" id="SignalP"/>
    </source>
</evidence>
<feature type="domain" description="Tr-type G" evidence="2">
    <location>
        <begin position="75"/>
        <end position="141"/>
    </location>
</feature>
<gene>
    <name evidence="3" type="ORF">SAMN05216197_13426</name>
</gene>
<dbReference type="Gene3D" id="3.40.50.300">
    <property type="entry name" value="P-loop containing nucleotide triphosphate hydrolases"/>
    <property type="match status" value="1"/>
</dbReference>
<dbReference type="GO" id="GO:0003746">
    <property type="term" value="F:translation elongation factor activity"/>
    <property type="evidence" value="ECO:0007669"/>
    <property type="project" value="TreeGrafter"/>
</dbReference>
<dbReference type="Proteomes" id="UP000182332">
    <property type="component" value="Unassembled WGS sequence"/>
</dbReference>
<sequence length="270" mass="28956">MKSTICKAIACMLLMFSLPTWSNTLPDIVVLGDDTRVLLVKQCTQPCRSGENSIAAATLGSSASSIASLAQRGKHAVIVVDATQGPLQIIREHILIARQAGVPSLSLLFVNTDRVKDSELLKMEEQEARALLNTYEMNGDHAALFTVKTLRRGGDELSGALAALKNTPDRPEQSLSFTNGQQLATFIYLVTPLESNWTLALQKDSPVTVWINGQVSQERVSSTRTFNPGDSGDLTLQLSAPVRAAAGSRFLLEREGRIIALGVVKGVGAG</sequence>
<evidence type="ECO:0000313" key="4">
    <source>
        <dbReference type="Proteomes" id="UP000182332"/>
    </source>
</evidence>
<dbReference type="InterPro" id="IPR050055">
    <property type="entry name" value="EF-Tu_GTPase"/>
</dbReference>
<dbReference type="EMBL" id="FOHW01000034">
    <property type="protein sequence ID" value="SET93251.1"/>
    <property type="molecule type" value="Genomic_DNA"/>
</dbReference>
<dbReference type="Pfam" id="PF00009">
    <property type="entry name" value="GTP_EFTU"/>
    <property type="match status" value="1"/>
</dbReference>
<dbReference type="InterPro" id="IPR027417">
    <property type="entry name" value="P-loop_NTPase"/>
</dbReference>
<proteinExistence type="predicted"/>
<keyword evidence="1" id="KW-0732">Signal</keyword>
<organism evidence="3 4">
    <name type="scientific">Pseudomonas graminis</name>
    <dbReference type="NCBI Taxonomy" id="158627"/>
    <lineage>
        <taxon>Bacteria</taxon>
        <taxon>Pseudomonadati</taxon>
        <taxon>Pseudomonadota</taxon>
        <taxon>Gammaproteobacteria</taxon>
        <taxon>Pseudomonadales</taxon>
        <taxon>Pseudomonadaceae</taxon>
        <taxon>Pseudomonas</taxon>
    </lineage>
</organism>
<dbReference type="OrthoDB" id="7018164at2"/>
<reference evidence="3 4" key="1">
    <citation type="submission" date="2016-10" db="EMBL/GenBank/DDBJ databases">
        <authorList>
            <person name="de Groot N.N."/>
        </authorList>
    </citation>
    <scope>NUCLEOTIDE SEQUENCE [LARGE SCALE GENOMIC DNA]</scope>
    <source>
        <strain evidence="3 4">DSM 11363</strain>
    </source>
</reference>
<evidence type="ECO:0000313" key="3">
    <source>
        <dbReference type="EMBL" id="SET93251.1"/>
    </source>
</evidence>
<protein>
    <recommendedName>
        <fullName evidence="2">Tr-type G domain-containing protein</fullName>
    </recommendedName>
</protein>
<dbReference type="PANTHER" id="PTHR43721">
    <property type="entry name" value="ELONGATION FACTOR TU-RELATED"/>
    <property type="match status" value="1"/>
</dbReference>
<name>A0A1I0I9B5_9PSED</name>
<dbReference type="PANTHER" id="PTHR43721:SF22">
    <property type="entry name" value="ELONGATION FACTOR TU, MITOCHONDRIAL"/>
    <property type="match status" value="1"/>
</dbReference>
<feature type="chain" id="PRO_5010253103" description="Tr-type G domain-containing protein" evidence="1">
    <location>
        <begin position="23"/>
        <end position="270"/>
    </location>
</feature>
<dbReference type="GO" id="GO:0003924">
    <property type="term" value="F:GTPase activity"/>
    <property type="evidence" value="ECO:0007669"/>
    <property type="project" value="InterPro"/>
</dbReference>
<dbReference type="SUPFAM" id="SSF52540">
    <property type="entry name" value="P-loop containing nucleoside triphosphate hydrolases"/>
    <property type="match status" value="1"/>
</dbReference>
<dbReference type="AlphaFoldDB" id="A0A1I0I9B5"/>